<accession>A0A7X0NFB6</accession>
<evidence type="ECO:0000313" key="1">
    <source>
        <dbReference type="EMBL" id="MBB6542412.1"/>
    </source>
</evidence>
<dbReference type="EMBL" id="JACHHU010000005">
    <property type="protein sequence ID" value="MBB6542412.1"/>
    <property type="molecule type" value="Genomic_DNA"/>
</dbReference>
<reference evidence="1 2" key="1">
    <citation type="submission" date="2020-08" db="EMBL/GenBank/DDBJ databases">
        <title>Genomic Encyclopedia of Type Strains, Phase IV (KMG-IV): sequencing the most valuable type-strain genomes for metagenomic binning, comparative biology and taxonomic classification.</title>
        <authorList>
            <person name="Goeker M."/>
        </authorList>
    </citation>
    <scope>NUCLEOTIDE SEQUENCE [LARGE SCALE GENOMIC DNA]</scope>
    <source>
        <strain evidence="1 2">DSM 26287</strain>
    </source>
</reference>
<protein>
    <submittedName>
        <fullName evidence="1">Uncharacterized protein</fullName>
    </submittedName>
</protein>
<gene>
    <name evidence="1" type="ORF">HNQ55_000901</name>
</gene>
<dbReference type="Proteomes" id="UP000537141">
    <property type="component" value="Unassembled WGS sequence"/>
</dbReference>
<dbReference type="RefSeq" id="WP_184423041.1">
    <property type="nucleotide sequence ID" value="NZ_AP027362.1"/>
</dbReference>
<evidence type="ECO:0000313" key="2">
    <source>
        <dbReference type="Proteomes" id="UP000537141"/>
    </source>
</evidence>
<proteinExistence type="predicted"/>
<keyword evidence="2" id="KW-1185">Reference proteome</keyword>
<organism evidence="1 2">
    <name type="scientific">Thalassotalea piscium</name>
    <dbReference type="NCBI Taxonomy" id="1230533"/>
    <lineage>
        <taxon>Bacteria</taxon>
        <taxon>Pseudomonadati</taxon>
        <taxon>Pseudomonadota</taxon>
        <taxon>Gammaproteobacteria</taxon>
        <taxon>Alteromonadales</taxon>
        <taxon>Colwelliaceae</taxon>
        <taxon>Thalassotalea</taxon>
    </lineage>
</organism>
<comment type="caution">
    <text evidence="1">The sequence shown here is derived from an EMBL/GenBank/DDBJ whole genome shotgun (WGS) entry which is preliminary data.</text>
</comment>
<sequence length="273" mass="30920">MHNLLFVLSHALVFPQQPNIYLEIVGNSNSEKDWAFFAPHETEFVANQYVAEKIVDKGGVFVVLRQHGERLITFNINNKEVKIDPNRMFTRHGRIESLKKQNPTISEQSPLITQAEQLAEKLSHFVLASLNGTKPPSTLVAMHNNTNGYTGDGKDGYGDVSIIRYQKKLASGANYLIDVTQGDHDEDDLYFLTDKNDFATTKQYGWNAVLQNPEVAFDPEEDDGSLSVYAEMKGYRYINVEAERENNGQGENHLSVQTQMVDFVFTLLEDKNK</sequence>
<dbReference type="AlphaFoldDB" id="A0A7X0NFB6"/>
<name>A0A7X0NFB6_9GAMM</name>